<dbReference type="Gene3D" id="1.20.1250.20">
    <property type="entry name" value="MFS general substrate transporter like domains"/>
    <property type="match status" value="1"/>
</dbReference>
<feature type="transmembrane region" description="Helical" evidence="6">
    <location>
        <begin position="355"/>
        <end position="378"/>
    </location>
</feature>
<evidence type="ECO:0008006" key="9">
    <source>
        <dbReference type="Google" id="ProtNLM"/>
    </source>
</evidence>
<sequence length="532" mass="59649">MFSIALYLIDYKRLRKMRLRDGKQVSSKEDTTMANRDTELDKKKSESEEKANLEGDYNNVALLLLLYILQGIPLGMAASIPMILQNKKVNYKQQAMFSLVYWPFSLKLLWAPFVDAAFFRSFGRRKTWLVPVQYLIALFMLVLSAKINDVLEAENPNVILLTAVFFSLNFLAATQDIAVDGWALTMLHRRNVGYASTCNSVGQTAGWFIGNVVLLAFSSPDFSNKYIRSVPQDVGLVTLSGFLFFWGIVFLITTTLVMVFKREENEEDVEDHGVMGMYMMLLKILNLPAIKELALMLLTVRIGTAAADSVTGLKLIEAGVKKESLAMLAVPLVPLQIILPLIISKFTAGPRPLNVYANAIPFRLLMGLVFALLVYWTPSVRAPGEEEFPYYYFFVILSIYALHQVAVYSMFVSIMAFHAKVSDPTIGGTYMTLLNTISNLGSNWPATLVLWLVDPLTMKQCTDGGLGNEANTCSTPDFTKQCTGAGGKCNTYIDGYYIESISCVVIGFMWLLWRRRSLQNLQSYKATAWKVT</sequence>
<reference evidence="7" key="1">
    <citation type="submission" date="2021-01" db="UniProtKB">
        <authorList>
            <consortium name="EnsemblMetazoa"/>
        </authorList>
    </citation>
    <scope>IDENTIFICATION</scope>
</reference>
<keyword evidence="8" id="KW-1185">Reference proteome</keyword>
<keyword evidence="3 6" id="KW-1133">Transmembrane helix</keyword>
<feature type="transmembrane region" description="Helical" evidence="6">
    <location>
        <begin position="128"/>
        <end position="147"/>
    </location>
</feature>
<feature type="transmembrane region" description="Helical" evidence="6">
    <location>
        <begin position="159"/>
        <end position="179"/>
    </location>
</feature>
<feature type="transmembrane region" description="Helical" evidence="6">
    <location>
        <begin position="496"/>
        <end position="513"/>
    </location>
</feature>
<protein>
    <recommendedName>
        <fullName evidence="9">Acetyl-coenzyme A transporter 1</fullName>
    </recommendedName>
</protein>
<keyword evidence="2 6" id="KW-0812">Transmembrane</keyword>
<dbReference type="PANTHER" id="PTHR12778">
    <property type="entry name" value="SOLUTE CARRIER FAMILY 33 ACETYL-COA TRANSPORTER -RELATED"/>
    <property type="match status" value="1"/>
</dbReference>
<dbReference type="Pfam" id="PF13000">
    <property type="entry name" value="Acatn"/>
    <property type="match status" value="2"/>
</dbReference>
<evidence type="ECO:0000256" key="2">
    <source>
        <dbReference type="ARBA" id="ARBA00022692"/>
    </source>
</evidence>
<evidence type="ECO:0000256" key="5">
    <source>
        <dbReference type="SAM" id="MobiDB-lite"/>
    </source>
</evidence>
<organism evidence="7 8">
    <name type="scientific">Clytia hemisphaerica</name>
    <dbReference type="NCBI Taxonomy" id="252671"/>
    <lineage>
        <taxon>Eukaryota</taxon>
        <taxon>Metazoa</taxon>
        <taxon>Cnidaria</taxon>
        <taxon>Hydrozoa</taxon>
        <taxon>Hydroidolina</taxon>
        <taxon>Leptothecata</taxon>
        <taxon>Obeliida</taxon>
        <taxon>Clytiidae</taxon>
        <taxon>Clytia</taxon>
    </lineage>
</organism>
<dbReference type="GO" id="GO:0008521">
    <property type="term" value="F:acetyl-CoA transmembrane transporter activity"/>
    <property type="evidence" value="ECO:0007669"/>
    <property type="project" value="InterPro"/>
</dbReference>
<feature type="region of interest" description="Disordered" evidence="5">
    <location>
        <begin position="25"/>
        <end position="48"/>
    </location>
</feature>
<dbReference type="InterPro" id="IPR004752">
    <property type="entry name" value="AmpG_permease/AT-1"/>
</dbReference>
<feature type="transmembrane region" description="Helical" evidence="6">
    <location>
        <begin position="100"/>
        <end position="119"/>
    </location>
</feature>
<dbReference type="InterPro" id="IPR036259">
    <property type="entry name" value="MFS_trans_sf"/>
</dbReference>
<feature type="transmembrane region" description="Helical" evidence="6">
    <location>
        <begin position="324"/>
        <end position="343"/>
    </location>
</feature>
<evidence type="ECO:0000256" key="1">
    <source>
        <dbReference type="ARBA" id="ARBA00004141"/>
    </source>
</evidence>
<evidence type="ECO:0000256" key="6">
    <source>
        <dbReference type="SAM" id="Phobius"/>
    </source>
</evidence>
<dbReference type="OrthoDB" id="6415790at2759"/>
<feature type="transmembrane region" description="Helical" evidence="6">
    <location>
        <begin position="60"/>
        <end position="80"/>
    </location>
</feature>
<comment type="subcellular location">
    <subcellularLocation>
        <location evidence="1">Membrane</location>
        <topology evidence="1">Multi-pass membrane protein</topology>
    </subcellularLocation>
</comment>
<feature type="transmembrane region" description="Helical" evidence="6">
    <location>
        <begin position="281"/>
        <end position="304"/>
    </location>
</feature>
<dbReference type="FunFam" id="1.20.1250.20:FF:000814">
    <property type="entry name" value="Uncharacterized protein"/>
    <property type="match status" value="1"/>
</dbReference>
<evidence type="ECO:0000313" key="8">
    <source>
        <dbReference type="Proteomes" id="UP000594262"/>
    </source>
</evidence>
<feature type="transmembrane region" description="Helical" evidence="6">
    <location>
        <begin position="390"/>
        <end position="417"/>
    </location>
</feature>
<dbReference type="EnsemblMetazoa" id="CLYHEMT012979.1">
    <property type="protein sequence ID" value="CLYHEMP012979.1"/>
    <property type="gene ID" value="CLYHEMG012979"/>
</dbReference>
<dbReference type="AlphaFoldDB" id="A0A7M5WTT4"/>
<accession>A0A7M5WTT4</accession>
<evidence type="ECO:0000256" key="4">
    <source>
        <dbReference type="ARBA" id="ARBA00023136"/>
    </source>
</evidence>
<name>A0A7M5WTT4_9CNID</name>
<keyword evidence="4 6" id="KW-0472">Membrane</keyword>
<dbReference type="Proteomes" id="UP000594262">
    <property type="component" value="Unplaced"/>
</dbReference>
<dbReference type="SUPFAM" id="SSF103473">
    <property type="entry name" value="MFS general substrate transporter"/>
    <property type="match status" value="1"/>
</dbReference>
<dbReference type="InterPro" id="IPR024371">
    <property type="entry name" value="AcetylCoA_trans_1-like"/>
</dbReference>
<dbReference type="RefSeq" id="XP_066934582.1">
    <property type="nucleotide sequence ID" value="XM_067078481.1"/>
</dbReference>
<feature type="transmembrane region" description="Helical" evidence="6">
    <location>
        <begin position="237"/>
        <end position="260"/>
    </location>
</feature>
<dbReference type="GO" id="GO:0035348">
    <property type="term" value="P:acetyl-CoA transmembrane transport"/>
    <property type="evidence" value="ECO:0007669"/>
    <property type="project" value="InterPro"/>
</dbReference>
<dbReference type="GeneID" id="136822235"/>
<evidence type="ECO:0000313" key="7">
    <source>
        <dbReference type="EnsemblMetazoa" id="CLYHEMP012979.1"/>
    </source>
</evidence>
<feature type="transmembrane region" description="Helical" evidence="6">
    <location>
        <begin position="191"/>
        <end position="217"/>
    </location>
</feature>
<dbReference type="GO" id="GO:0016020">
    <property type="term" value="C:membrane"/>
    <property type="evidence" value="ECO:0007669"/>
    <property type="project" value="UniProtKB-SubCell"/>
</dbReference>
<dbReference type="PANTHER" id="PTHR12778:SF9">
    <property type="entry name" value="ACETYL-COENZYME A TRANSPORTER 1"/>
    <property type="match status" value="1"/>
</dbReference>
<proteinExistence type="predicted"/>
<evidence type="ECO:0000256" key="3">
    <source>
        <dbReference type="ARBA" id="ARBA00022989"/>
    </source>
</evidence>